<dbReference type="PANTHER" id="PTHR12064">
    <property type="entry name" value="METAL TRANSPORTER CNNM"/>
    <property type="match status" value="1"/>
</dbReference>
<evidence type="ECO:0000259" key="3">
    <source>
        <dbReference type="PROSITE" id="PS51846"/>
    </source>
</evidence>
<dbReference type="GO" id="GO:0006811">
    <property type="term" value="P:monoatomic ion transport"/>
    <property type="evidence" value="ECO:0007669"/>
    <property type="project" value="UniProtKB-KW"/>
</dbReference>
<dbReference type="GO" id="GO:0005886">
    <property type="term" value="C:plasma membrane"/>
    <property type="evidence" value="ECO:0007669"/>
    <property type="project" value="TreeGrafter"/>
</dbReference>
<dbReference type="AlphaFoldDB" id="A0A368G799"/>
<comment type="caution">
    <text evidence="4">The sequence shown here is derived from an EMBL/GenBank/DDBJ whole genome shotgun (WGS) entry which is preliminary data.</text>
</comment>
<dbReference type="EMBL" id="JOJR01000332">
    <property type="protein sequence ID" value="RCN39558.1"/>
    <property type="molecule type" value="Genomic_DNA"/>
</dbReference>
<dbReference type="PANTHER" id="PTHR12064:SF94">
    <property type="entry name" value="UNEXTENDED PROTEIN"/>
    <property type="match status" value="1"/>
</dbReference>
<evidence type="ECO:0000313" key="5">
    <source>
        <dbReference type="Proteomes" id="UP000252519"/>
    </source>
</evidence>
<accession>A0A368G799</accession>
<sequence>MIATFPIAYPISKILDLVLGEEVVLYDRKRLMELIKMSNEEGLVEELKIAVRAMEISDKTVTDVMTRIDIKLFTEPSGKSFNSCFFCPLPHTRCAAAACCDSDSTVNADRGES</sequence>
<keyword evidence="2" id="KW-0812">Transmembrane</keyword>
<reference evidence="4 5" key="1">
    <citation type="submission" date="2014-10" db="EMBL/GenBank/DDBJ databases">
        <title>Draft genome of the hookworm Ancylostoma caninum.</title>
        <authorList>
            <person name="Mitreva M."/>
        </authorList>
    </citation>
    <scope>NUCLEOTIDE SEQUENCE [LARGE SCALE GENOMIC DNA]</scope>
    <source>
        <strain evidence="4 5">Baltimore</strain>
    </source>
</reference>
<dbReference type="InterPro" id="IPR045095">
    <property type="entry name" value="ACDP"/>
</dbReference>
<dbReference type="Proteomes" id="UP000252519">
    <property type="component" value="Unassembled WGS sequence"/>
</dbReference>
<dbReference type="GO" id="GO:0010960">
    <property type="term" value="P:magnesium ion homeostasis"/>
    <property type="evidence" value="ECO:0007669"/>
    <property type="project" value="InterPro"/>
</dbReference>
<proteinExistence type="predicted"/>
<dbReference type="PROSITE" id="PS51846">
    <property type="entry name" value="CNNM"/>
    <property type="match status" value="1"/>
</dbReference>
<keyword evidence="1" id="KW-0813">Transport</keyword>
<evidence type="ECO:0000256" key="1">
    <source>
        <dbReference type="ARBA" id="ARBA00023065"/>
    </source>
</evidence>
<protein>
    <recommendedName>
        <fullName evidence="3">CNNM transmembrane domain-containing protein</fullName>
    </recommendedName>
</protein>
<keyword evidence="1" id="KW-0406">Ion transport</keyword>
<dbReference type="STRING" id="29170.A0A368G799"/>
<organism evidence="4 5">
    <name type="scientific">Ancylostoma caninum</name>
    <name type="common">Dog hookworm</name>
    <dbReference type="NCBI Taxonomy" id="29170"/>
    <lineage>
        <taxon>Eukaryota</taxon>
        <taxon>Metazoa</taxon>
        <taxon>Ecdysozoa</taxon>
        <taxon>Nematoda</taxon>
        <taxon>Chromadorea</taxon>
        <taxon>Rhabditida</taxon>
        <taxon>Rhabditina</taxon>
        <taxon>Rhabditomorpha</taxon>
        <taxon>Strongyloidea</taxon>
        <taxon>Ancylostomatidae</taxon>
        <taxon>Ancylostomatinae</taxon>
        <taxon>Ancylostoma</taxon>
    </lineage>
</organism>
<keyword evidence="2" id="KW-0472">Membrane</keyword>
<gene>
    <name evidence="4" type="ORF">ANCCAN_14530</name>
</gene>
<dbReference type="GO" id="GO:0022857">
    <property type="term" value="F:transmembrane transporter activity"/>
    <property type="evidence" value="ECO:0007669"/>
    <property type="project" value="TreeGrafter"/>
</dbReference>
<evidence type="ECO:0000256" key="2">
    <source>
        <dbReference type="PROSITE-ProRule" id="PRU01193"/>
    </source>
</evidence>
<name>A0A368G799_ANCCA</name>
<keyword evidence="5" id="KW-1185">Reference proteome</keyword>
<dbReference type="InterPro" id="IPR002550">
    <property type="entry name" value="CNNM"/>
</dbReference>
<keyword evidence="2" id="KW-1133">Transmembrane helix</keyword>
<feature type="domain" description="CNNM transmembrane" evidence="3">
    <location>
        <begin position="1"/>
        <end position="48"/>
    </location>
</feature>
<dbReference type="OrthoDB" id="5353557at2759"/>
<evidence type="ECO:0000313" key="4">
    <source>
        <dbReference type="EMBL" id="RCN39558.1"/>
    </source>
</evidence>